<evidence type="ECO:0000256" key="4">
    <source>
        <dbReference type="ARBA" id="ARBA00022692"/>
    </source>
</evidence>
<keyword evidence="5 7" id="KW-1133">Transmembrane helix</keyword>
<evidence type="ECO:0000256" key="1">
    <source>
        <dbReference type="ARBA" id="ARBA00004651"/>
    </source>
</evidence>
<evidence type="ECO:0000259" key="8">
    <source>
        <dbReference type="PROSITE" id="PS50928"/>
    </source>
</evidence>
<organism evidence="9 10">
    <name type="scientific">Vibrio quintilis</name>
    <dbReference type="NCBI Taxonomy" id="1117707"/>
    <lineage>
        <taxon>Bacteria</taxon>
        <taxon>Pseudomonadati</taxon>
        <taxon>Pseudomonadota</taxon>
        <taxon>Gammaproteobacteria</taxon>
        <taxon>Vibrionales</taxon>
        <taxon>Vibrionaceae</taxon>
        <taxon>Vibrio</taxon>
    </lineage>
</organism>
<gene>
    <name evidence="9" type="primary">cysW_2</name>
    <name evidence="9" type="ORF">VQ7734_03158</name>
</gene>
<comment type="similarity">
    <text evidence="7">Belongs to the binding-protein-dependent transport system permease family.</text>
</comment>
<keyword evidence="3" id="KW-1003">Cell membrane</keyword>
<dbReference type="InterPro" id="IPR000515">
    <property type="entry name" value="MetI-like"/>
</dbReference>
<dbReference type="InterPro" id="IPR035906">
    <property type="entry name" value="MetI-like_sf"/>
</dbReference>
<keyword evidence="2 7" id="KW-0813">Transport</keyword>
<protein>
    <submittedName>
        <fullName evidence="9">Sulfate transport system permease protein CysW</fullName>
    </submittedName>
</protein>
<feature type="transmembrane region" description="Helical" evidence="7">
    <location>
        <begin position="140"/>
        <end position="162"/>
    </location>
</feature>
<proteinExistence type="inferred from homology"/>
<evidence type="ECO:0000256" key="2">
    <source>
        <dbReference type="ARBA" id="ARBA00022448"/>
    </source>
</evidence>
<feature type="transmembrane region" description="Helical" evidence="7">
    <location>
        <begin position="201"/>
        <end position="219"/>
    </location>
</feature>
<dbReference type="PROSITE" id="PS50928">
    <property type="entry name" value="ABC_TM1"/>
    <property type="match status" value="1"/>
</dbReference>
<dbReference type="Gene3D" id="1.10.3720.10">
    <property type="entry name" value="MetI-like"/>
    <property type="match status" value="1"/>
</dbReference>
<comment type="subcellular location">
    <subcellularLocation>
        <location evidence="1 7">Cell membrane</location>
        <topology evidence="1 7">Multi-pass membrane protein</topology>
    </subcellularLocation>
</comment>
<feature type="transmembrane region" description="Helical" evidence="7">
    <location>
        <begin position="56"/>
        <end position="78"/>
    </location>
</feature>
<keyword evidence="4 7" id="KW-0812">Transmembrane</keyword>
<dbReference type="PANTHER" id="PTHR30183:SF3">
    <property type="entry name" value="MOLYBDENUM TRANSPORT SYSTEM PERMEASE PROTEIN MODB"/>
    <property type="match status" value="1"/>
</dbReference>
<evidence type="ECO:0000313" key="10">
    <source>
        <dbReference type="Proteomes" id="UP000184600"/>
    </source>
</evidence>
<dbReference type="GO" id="GO:0005886">
    <property type="term" value="C:plasma membrane"/>
    <property type="evidence" value="ECO:0007669"/>
    <property type="project" value="UniProtKB-SubCell"/>
</dbReference>
<dbReference type="GO" id="GO:0055085">
    <property type="term" value="P:transmembrane transport"/>
    <property type="evidence" value="ECO:0007669"/>
    <property type="project" value="InterPro"/>
</dbReference>
<feature type="transmembrane region" description="Helical" evidence="7">
    <location>
        <begin position="98"/>
        <end position="119"/>
    </location>
</feature>
<dbReference type="Pfam" id="PF00528">
    <property type="entry name" value="BPD_transp_1"/>
    <property type="match status" value="1"/>
</dbReference>
<name>A0A1M7YXH5_9VIBR</name>
<feature type="domain" description="ABC transmembrane type-1" evidence="8">
    <location>
        <begin position="18"/>
        <end position="219"/>
    </location>
</feature>
<accession>A0A1M7YXH5</accession>
<evidence type="ECO:0000256" key="6">
    <source>
        <dbReference type="ARBA" id="ARBA00023136"/>
    </source>
</evidence>
<reference evidence="10" key="1">
    <citation type="submission" date="2016-12" db="EMBL/GenBank/DDBJ databases">
        <authorList>
            <person name="Rodrigo-Torres L."/>
            <person name="Arahal R.D."/>
            <person name="Lucena T."/>
        </authorList>
    </citation>
    <scope>NUCLEOTIDE SEQUENCE [LARGE SCALE GENOMIC DNA]</scope>
</reference>
<evidence type="ECO:0000256" key="7">
    <source>
        <dbReference type="RuleBase" id="RU363032"/>
    </source>
</evidence>
<evidence type="ECO:0000256" key="3">
    <source>
        <dbReference type="ARBA" id="ARBA00022475"/>
    </source>
</evidence>
<dbReference type="EMBL" id="FRFG01000037">
    <property type="protein sequence ID" value="SHO57389.1"/>
    <property type="molecule type" value="Genomic_DNA"/>
</dbReference>
<feature type="transmembrane region" description="Helical" evidence="7">
    <location>
        <begin position="20"/>
        <end position="44"/>
    </location>
</feature>
<dbReference type="RefSeq" id="WP_200796944.1">
    <property type="nucleotide sequence ID" value="NZ_AP024898.1"/>
</dbReference>
<dbReference type="CDD" id="cd06261">
    <property type="entry name" value="TM_PBP2"/>
    <property type="match status" value="1"/>
</dbReference>
<dbReference type="PANTHER" id="PTHR30183">
    <property type="entry name" value="MOLYBDENUM TRANSPORT SYSTEM PERMEASE PROTEIN MODB"/>
    <property type="match status" value="1"/>
</dbReference>
<evidence type="ECO:0000313" key="9">
    <source>
        <dbReference type="EMBL" id="SHO57389.1"/>
    </source>
</evidence>
<dbReference type="STRING" id="1117707.VQ7734_03158"/>
<sequence>MMNFFSHFSDDETLLFSIGLTARTCVVSLIILAFSGVLIAYVLAKKKNTLTAILEFFITLPLVFPPIGTGFILLMLLGRNGFLSQLGLRTDIIFTRSGVYLAALIAGLPLVVKPVQSALERNVFKLAEAARTLGKNQYQVFILVILPSVRKSLAAGLVLASARSLGEVGITLIIGGNLAGRTNTISLEIYNSVMDADFERASFLCVILGGISVLLFILLRKISGND</sequence>
<keyword evidence="6 7" id="KW-0472">Membrane</keyword>
<keyword evidence="10" id="KW-1185">Reference proteome</keyword>
<dbReference type="Proteomes" id="UP000184600">
    <property type="component" value="Unassembled WGS sequence"/>
</dbReference>
<dbReference type="SUPFAM" id="SSF161098">
    <property type="entry name" value="MetI-like"/>
    <property type="match status" value="1"/>
</dbReference>
<dbReference type="AlphaFoldDB" id="A0A1M7YXH5"/>
<evidence type="ECO:0000256" key="5">
    <source>
        <dbReference type="ARBA" id="ARBA00022989"/>
    </source>
</evidence>